<gene>
    <name evidence="7" type="primary">soxX</name>
    <name evidence="7" type="ORF">M8A51_15800</name>
</gene>
<dbReference type="RefSeq" id="WP_251779439.1">
    <property type="nucleotide sequence ID" value="NZ_JAMKFE010000009.1"/>
</dbReference>
<dbReference type="EMBL" id="JAMKFE010000009">
    <property type="protein sequence ID" value="MCM5680989.1"/>
    <property type="molecule type" value="Genomic_DNA"/>
</dbReference>
<feature type="chain" id="PRO_5045680778" evidence="5">
    <location>
        <begin position="18"/>
        <end position="213"/>
    </location>
</feature>
<keyword evidence="8" id="KW-1185">Reference proteome</keyword>
<accession>A0ABT0YRN3</accession>
<keyword evidence="2 4" id="KW-0479">Metal-binding</keyword>
<proteinExistence type="predicted"/>
<dbReference type="InterPro" id="IPR016823">
    <property type="entry name" value="Thiosulf_SoxX_II"/>
</dbReference>
<protein>
    <submittedName>
        <fullName evidence="7">Sulfur oxidation c-type cytochrome SoxX</fullName>
    </submittedName>
</protein>
<dbReference type="InterPro" id="IPR009056">
    <property type="entry name" value="Cyt_c-like_dom"/>
</dbReference>
<dbReference type="PROSITE" id="PS51257">
    <property type="entry name" value="PROKAR_LIPOPROTEIN"/>
    <property type="match status" value="1"/>
</dbReference>
<evidence type="ECO:0000256" key="4">
    <source>
        <dbReference type="PROSITE-ProRule" id="PRU00433"/>
    </source>
</evidence>
<dbReference type="Gene3D" id="1.10.760.10">
    <property type="entry name" value="Cytochrome c-like domain"/>
    <property type="match status" value="1"/>
</dbReference>
<keyword evidence="3 4" id="KW-0408">Iron</keyword>
<comment type="caution">
    <text evidence="7">The sequence shown here is derived from an EMBL/GenBank/DDBJ whole genome shotgun (WGS) entry which is preliminary data.</text>
</comment>
<organism evidence="7 8">
    <name type="scientific">Caldimonas mangrovi</name>
    <dbReference type="NCBI Taxonomy" id="2944811"/>
    <lineage>
        <taxon>Bacteria</taxon>
        <taxon>Pseudomonadati</taxon>
        <taxon>Pseudomonadota</taxon>
        <taxon>Betaproteobacteria</taxon>
        <taxon>Burkholderiales</taxon>
        <taxon>Sphaerotilaceae</taxon>
        <taxon>Caldimonas</taxon>
    </lineage>
</organism>
<evidence type="ECO:0000256" key="1">
    <source>
        <dbReference type="ARBA" id="ARBA00022617"/>
    </source>
</evidence>
<feature type="signal peptide" evidence="5">
    <location>
        <begin position="1"/>
        <end position="17"/>
    </location>
</feature>
<keyword evidence="5" id="KW-0732">Signal</keyword>
<keyword evidence="1 4" id="KW-0349">Heme</keyword>
<reference evidence="7" key="1">
    <citation type="submission" date="2022-05" db="EMBL/GenBank/DDBJ databases">
        <title>Schlegelella sp. nov., isolated from mangrove soil.</title>
        <authorList>
            <person name="Liu Y."/>
            <person name="Ge X."/>
            <person name="Liu W."/>
        </authorList>
    </citation>
    <scope>NUCLEOTIDE SEQUENCE</scope>
    <source>
        <strain evidence="7">S2-27</strain>
    </source>
</reference>
<dbReference type="SUPFAM" id="SSF46626">
    <property type="entry name" value="Cytochrome c"/>
    <property type="match status" value="1"/>
</dbReference>
<name>A0ABT0YRN3_9BURK</name>
<dbReference type="NCBIfam" id="TIGR04485">
    <property type="entry name" value="thiosulf_SoxX"/>
    <property type="match status" value="1"/>
</dbReference>
<evidence type="ECO:0000256" key="5">
    <source>
        <dbReference type="SAM" id="SignalP"/>
    </source>
</evidence>
<evidence type="ECO:0000313" key="7">
    <source>
        <dbReference type="EMBL" id="MCM5680989.1"/>
    </source>
</evidence>
<evidence type="ECO:0000256" key="2">
    <source>
        <dbReference type="ARBA" id="ARBA00022723"/>
    </source>
</evidence>
<evidence type="ECO:0000259" key="6">
    <source>
        <dbReference type="PROSITE" id="PS51007"/>
    </source>
</evidence>
<evidence type="ECO:0000313" key="8">
    <source>
        <dbReference type="Proteomes" id="UP001165541"/>
    </source>
</evidence>
<dbReference type="Proteomes" id="UP001165541">
    <property type="component" value="Unassembled WGS sequence"/>
</dbReference>
<dbReference type="InterPro" id="IPR030999">
    <property type="entry name" value="Thiosulf_SoxX"/>
</dbReference>
<feature type="domain" description="Cytochrome c" evidence="6">
    <location>
        <begin position="93"/>
        <end position="207"/>
    </location>
</feature>
<sequence>MNKIRITMGVFAAAALAAGCASMSRGPEVTEVLQASFKERGIAKLDRLEQSPLQKACSEAAAAGKDLDKAERAQLEKAALASVKYPADGQYLGDWKEGEKVAQSGRGLQFNDTAQTVAGGNCYACHQLSKAEISFGNIGPSLYHYGKLRGVANPVDPASAEVVKYTWGKVWNSHAYNACSNMPRFGDAGILTESQLKDVMALLLDPKSPVNAQ</sequence>
<dbReference type="PIRSF" id="PIRSF024608">
    <property type="entry name" value="UCP024608"/>
    <property type="match status" value="1"/>
</dbReference>
<dbReference type="InterPro" id="IPR036909">
    <property type="entry name" value="Cyt_c-like_dom_sf"/>
</dbReference>
<dbReference type="PROSITE" id="PS51007">
    <property type="entry name" value="CYTC"/>
    <property type="match status" value="1"/>
</dbReference>
<dbReference type="Pfam" id="PF00034">
    <property type="entry name" value="Cytochrom_C"/>
    <property type="match status" value="1"/>
</dbReference>
<evidence type="ECO:0000256" key="3">
    <source>
        <dbReference type="ARBA" id="ARBA00023004"/>
    </source>
</evidence>